<dbReference type="Gramene" id="EFJ20649">
    <property type="protein sequence ID" value="EFJ20649"/>
    <property type="gene ID" value="SELMODRAFT_417853"/>
</dbReference>
<reference evidence="2 3" key="1">
    <citation type="journal article" date="2011" name="Science">
        <title>The Selaginella genome identifies genetic changes associated with the evolution of vascular plants.</title>
        <authorList>
            <person name="Banks J.A."/>
            <person name="Nishiyama T."/>
            <person name="Hasebe M."/>
            <person name="Bowman J.L."/>
            <person name="Gribskov M."/>
            <person name="dePamphilis C."/>
            <person name="Albert V.A."/>
            <person name="Aono N."/>
            <person name="Aoyama T."/>
            <person name="Ambrose B.A."/>
            <person name="Ashton N.W."/>
            <person name="Axtell M.J."/>
            <person name="Barker E."/>
            <person name="Barker M.S."/>
            <person name="Bennetzen J.L."/>
            <person name="Bonawitz N.D."/>
            <person name="Chapple C."/>
            <person name="Cheng C."/>
            <person name="Correa L.G."/>
            <person name="Dacre M."/>
            <person name="DeBarry J."/>
            <person name="Dreyer I."/>
            <person name="Elias M."/>
            <person name="Engstrom E.M."/>
            <person name="Estelle M."/>
            <person name="Feng L."/>
            <person name="Finet C."/>
            <person name="Floyd S.K."/>
            <person name="Frommer W.B."/>
            <person name="Fujita T."/>
            <person name="Gramzow L."/>
            <person name="Gutensohn M."/>
            <person name="Harholt J."/>
            <person name="Hattori M."/>
            <person name="Heyl A."/>
            <person name="Hirai T."/>
            <person name="Hiwatashi Y."/>
            <person name="Ishikawa M."/>
            <person name="Iwata M."/>
            <person name="Karol K.G."/>
            <person name="Koehler B."/>
            <person name="Kolukisaoglu U."/>
            <person name="Kubo M."/>
            <person name="Kurata T."/>
            <person name="Lalonde S."/>
            <person name="Li K."/>
            <person name="Li Y."/>
            <person name="Litt A."/>
            <person name="Lyons E."/>
            <person name="Manning G."/>
            <person name="Maruyama T."/>
            <person name="Michael T.P."/>
            <person name="Mikami K."/>
            <person name="Miyazaki S."/>
            <person name="Morinaga S."/>
            <person name="Murata T."/>
            <person name="Mueller-Roeber B."/>
            <person name="Nelson D.R."/>
            <person name="Obara M."/>
            <person name="Oguri Y."/>
            <person name="Olmstead R.G."/>
            <person name="Onodera N."/>
            <person name="Petersen B.L."/>
            <person name="Pils B."/>
            <person name="Prigge M."/>
            <person name="Rensing S.A."/>
            <person name="Riano-Pachon D.M."/>
            <person name="Roberts A.W."/>
            <person name="Sato Y."/>
            <person name="Scheller H.V."/>
            <person name="Schulz B."/>
            <person name="Schulz C."/>
            <person name="Shakirov E.V."/>
            <person name="Shibagaki N."/>
            <person name="Shinohara N."/>
            <person name="Shippen D.E."/>
            <person name="Soerensen I."/>
            <person name="Sotooka R."/>
            <person name="Sugimoto N."/>
            <person name="Sugita M."/>
            <person name="Sumikawa N."/>
            <person name="Tanurdzic M."/>
            <person name="Theissen G."/>
            <person name="Ulvskov P."/>
            <person name="Wakazuki S."/>
            <person name="Weng J.K."/>
            <person name="Willats W.W."/>
            <person name="Wipf D."/>
            <person name="Wolf P.G."/>
            <person name="Yang L."/>
            <person name="Zimmer A.D."/>
            <person name="Zhu Q."/>
            <person name="Mitros T."/>
            <person name="Hellsten U."/>
            <person name="Loque D."/>
            <person name="Otillar R."/>
            <person name="Salamov A."/>
            <person name="Schmutz J."/>
            <person name="Shapiro H."/>
            <person name="Lindquist E."/>
            <person name="Lucas S."/>
            <person name="Rokhsar D."/>
            <person name="Grigoriev I.V."/>
        </authorList>
    </citation>
    <scope>NUCLEOTIDE SEQUENCE [LARGE SCALE GENOMIC DNA]</scope>
</reference>
<accession>D8S3V1</accession>
<protein>
    <submittedName>
        <fullName evidence="2">Uncharacterized protein</fullName>
    </submittedName>
</protein>
<evidence type="ECO:0000313" key="2">
    <source>
        <dbReference type="EMBL" id="EFJ20649.1"/>
    </source>
</evidence>
<organism evidence="3">
    <name type="scientific">Selaginella moellendorffii</name>
    <name type="common">Spikemoss</name>
    <dbReference type="NCBI Taxonomy" id="88036"/>
    <lineage>
        <taxon>Eukaryota</taxon>
        <taxon>Viridiplantae</taxon>
        <taxon>Streptophyta</taxon>
        <taxon>Embryophyta</taxon>
        <taxon>Tracheophyta</taxon>
        <taxon>Lycopodiopsida</taxon>
        <taxon>Selaginellales</taxon>
        <taxon>Selaginellaceae</taxon>
        <taxon>Selaginella</taxon>
    </lineage>
</organism>
<keyword evidence="3" id="KW-1185">Reference proteome</keyword>
<dbReference type="Proteomes" id="UP000001514">
    <property type="component" value="Unassembled WGS sequence"/>
</dbReference>
<proteinExistence type="predicted"/>
<feature type="compositionally biased region" description="Acidic residues" evidence="1">
    <location>
        <begin position="9"/>
        <end position="18"/>
    </location>
</feature>
<sequence length="160" mass="17792">MQDKINGEEIAEENTTDDGVERGPATESAKAPDGSRSYDRVNENGEAFVKLALVVYLDLLDMEDDFNIFVVDAKERFIIGKFAETGLGIMRVKAGAAGSAGSTILDWLNEENSSRNIENSEFEDALTLCREGIQKSHELGRTSLKFSFIKLEKNEVVFKY</sequence>
<evidence type="ECO:0000313" key="3">
    <source>
        <dbReference type="Proteomes" id="UP000001514"/>
    </source>
</evidence>
<dbReference type="AlphaFoldDB" id="D8S3V1"/>
<gene>
    <name evidence="2" type="ORF">SELMODRAFT_417853</name>
</gene>
<dbReference type="InParanoid" id="D8S3V1"/>
<evidence type="ECO:0000256" key="1">
    <source>
        <dbReference type="SAM" id="MobiDB-lite"/>
    </source>
</evidence>
<dbReference type="KEGG" id="smo:SELMODRAFT_417853"/>
<name>D8S3V1_SELML</name>
<feature type="region of interest" description="Disordered" evidence="1">
    <location>
        <begin position="1"/>
        <end position="38"/>
    </location>
</feature>
<dbReference type="HOGENOM" id="CLU_1655169_0_0_1"/>
<dbReference type="EMBL" id="GL377601">
    <property type="protein sequence ID" value="EFJ20649.1"/>
    <property type="molecule type" value="Genomic_DNA"/>
</dbReference>